<accession>M2XXS7</accession>
<feature type="transmembrane region" description="Helical" evidence="1">
    <location>
        <begin position="108"/>
        <end position="126"/>
    </location>
</feature>
<dbReference type="InterPro" id="IPR021995">
    <property type="entry name" value="DUF3593"/>
</dbReference>
<feature type="transmembrane region" description="Helical" evidence="1">
    <location>
        <begin position="146"/>
        <end position="163"/>
    </location>
</feature>
<dbReference type="KEGG" id="gsl:Gasu_42460"/>
<dbReference type="PROSITE" id="PS51257">
    <property type="entry name" value="PROKAR_LIPOPROTEIN"/>
    <property type="match status" value="1"/>
</dbReference>
<dbReference type="PANTHER" id="PTHR35473:SF3">
    <property type="entry name" value="1-ACYL-SN-GLYCEROL-3-PHOSPHATE ACYLTRANSFERASE"/>
    <property type="match status" value="1"/>
</dbReference>
<dbReference type="Proteomes" id="UP000030680">
    <property type="component" value="Unassembled WGS sequence"/>
</dbReference>
<dbReference type="OrthoDB" id="4387at2759"/>
<evidence type="ECO:0000313" key="4">
    <source>
        <dbReference type="Proteomes" id="UP000030680"/>
    </source>
</evidence>
<sequence>MIKLLGFSIVSPLVVSSCKRVSHRCHHCDVKYATTNQKCFYSNCIYISMIDGQNWTWIANRVSSAVSNTSSPYTAIYSIVFPLSTIPYLLFLKGLWKKQTVPTVAKIGFSYLLVFVLFSIVGSLLAQNLYQQTLSNVDWLHGCAEQFLSVTTFCILLGYQLFMDQLKRK</sequence>
<dbReference type="PANTHER" id="PTHR35473">
    <property type="entry name" value="1-ACYL-SN-GLYCEROL-3-PHOSPHATE ACYLTRANSFERASE"/>
    <property type="match status" value="1"/>
</dbReference>
<name>M2XXS7_GALSU</name>
<dbReference type="AlphaFoldDB" id="M2XXS7"/>
<dbReference type="GeneID" id="17087098"/>
<keyword evidence="1" id="KW-0472">Membrane</keyword>
<protein>
    <submittedName>
        <fullName evidence="3">Uncharacterized protein</fullName>
    </submittedName>
</protein>
<evidence type="ECO:0000256" key="1">
    <source>
        <dbReference type="SAM" id="Phobius"/>
    </source>
</evidence>
<evidence type="ECO:0000256" key="2">
    <source>
        <dbReference type="SAM" id="SignalP"/>
    </source>
</evidence>
<dbReference type="RefSeq" id="XP_005704764.1">
    <property type="nucleotide sequence ID" value="XM_005704707.1"/>
</dbReference>
<dbReference type="Gramene" id="EME28244">
    <property type="protein sequence ID" value="EME28244"/>
    <property type="gene ID" value="Gasu_42460"/>
</dbReference>
<feature type="transmembrane region" description="Helical" evidence="1">
    <location>
        <begin position="75"/>
        <end position="96"/>
    </location>
</feature>
<keyword evidence="1" id="KW-0812">Transmembrane</keyword>
<evidence type="ECO:0000313" key="3">
    <source>
        <dbReference type="EMBL" id="EME28244.1"/>
    </source>
</evidence>
<dbReference type="EMBL" id="KB454522">
    <property type="protein sequence ID" value="EME28244.1"/>
    <property type="molecule type" value="Genomic_DNA"/>
</dbReference>
<feature type="chain" id="PRO_5004029791" evidence="2">
    <location>
        <begin position="17"/>
        <end position="169"/>
    </location>
</feature>
<keyword evidence="1" id="KW-1133">Transmembrane helix</keyword>
<keyword evidence="2" id="KW-0732">Signal</keyword>
<proteinExistence type="predicted"/>
<gene>
    <name evidence="3" type="ORF">Gasu_42460</name>
</gene>
<reference evidence="4" key="1">
    <citation type="journal article" date="2013" name="Science">
        <title>Gene transfer from bacteria and archaea facilitated evolution of an extremophilic eukaryote.</title>
        <authorList>
            <person name="Schonknecht G."/>
            <person name="Chen W.H."/>
            <person name="Ternes C.M."/>
            <person name="Barbier G.G."/>
            <person name="Shrestha R.P."/>
            <person name="Stanke M."/>
            <person name="Brautigam A."/>
            <person name="Baker B.J."/>
            <person name="Banfield J.F."/>
            <person name="Garavito R.M."/>
            <person name="Carr K."/>
            <person name="Wilkerson C."/>
            <person name="Rensing S.A."/>
            <person name="Gagneul D."/>
            <person name="Dickenson N.E."/>
            <person name="Oesterhelt C."/>
            <person name="Lercher M.J."/>
            <person name="Weber A.P."/>
        </authorList>
    </citation>
    <scope>NUCLEOTIDE SEQUENCE [LARGE SCALE GENOMIC DNA]</scope>
    <source>
        <strain evidence="4">074W</strain>
    </source>
</reference>
<organism evidence="3 4">
    <name type="scientific">Galdieria sulphuraria</name>
    <name type="common">Red alga</name>
    <dbReference type="NCBI Taxonomy" id="130081"/>
    <lineage>
        <taxon>Eukaryota</taxon>
        <taxon>Rhodophyta</taxon>
        <taxon>Bangiophyceae</taxon>
        <taxon>Galdieriales</taxon>
        <taxon>Galdieriaceae</taxon>
        <taxon>Galdieria</taxon>
    </lineage>
</organism>
<dbReference type="Pfam" id="PF12159">
    <property type="entry name" value="DUF3593"/>
    <property type="match status" value="1"/>
</dbReference>
<keyword evidence="4" id="KW-1185">Reference proteome</keyword>
<feature type="signal peptide" evidence="2">
    <location>
        <begin position="1"/>
        <end position="16"/>
    </location>
</feature>